<dbReference type="STRING" id="520767.ATZ99_19710"/>
<evidence type="ECO:0000313" key="1">
    <source>
        <dbReference type="EMBL" id="KYO64535.1"/>
    </source>
</evidence>
<organism evidence="1 2">
    <name type="scientific">Thermovenabulum gondwanense</name>
    <dbReference type="NCBI Taxonomy" id="520767"/>
    <lineage>
        <taxon>Bacteria</taxon>
        <taxon>Bacillati</taxon>
        <taxon>Bacillota</taxon>
        <taxon>Clostridia</taxon>
        <taxon>Thermosediminibacterales</taxon>
        <taxon>Thermosediminibacteraceae</taxon>
        <taxon>Thermovenabulum</taxon>
    </lineage>
</organism>
<dbReference type="RefSeq" id="WP_068749067.1">
    <property type="nucleotide sequence ID" value="NZ_LOHZ01000042.1"/>
</dbReference>
<evidence type="ECO:0000313" key="2">
    <source>
        <dbReference type="Proteomes" id="UP000075737"/>
    </source>
</evidence>
<dbReference type="EMBL" id="LOHZ01000042">
    <property type="protein sequence ID" value="KYO64535.1"/>
    <property type="molecule type" value="Genomic_DNA"/>
</dbReference>
<protein>
    <submittedName>
        <fullName evidence="1">Uncharacterized protein</fullName>
    </submittedName>
</protein>
<dbReference type="AlphaFoldDB" id="A0A161PT60"/>
<sequence length="153" mass="18013">MVKIMLGDEVVQSKIRFKVRLDFRGEYKPGRFLFGSRPVEQVAQMIREEQVTLLKNMPMQGIILEDYDISAEPYVIFDDLIGEKVAYAPAILTITADSIEDMVKFIMREEFRKIEILEPPQMIITNKDLERILFKMGEEFRSQLIYFAKRLKK</sequence>
<dbReference type="OrthoDB" id="1723695at2"/>
<gene>
    <name evidence="1" type="ORF">ATZ99_19710</name>
</gene>
<name>A0A161PT60_9FIRM</name>
<comment type="caution">
    <text evidence="1">The sequence shown here is derived from an EMBL/GenBank/DDBJ whole genome shotgun (WGS) entry which is preliminary data.</text>
</comment>
<dbReference type="Proteomes" id="UP000075737">
    <property type="component" value="Unassembled WGS sequence"/>
</dbReference>
<proteinExistence type="predicted"/>
<reference evidence="1 2" key="1">
    <citation type="submission" date="2015-12" db="EMBL/GenBank/DDBJ databases">
        <title>Draft genome of Thermovenabulum gondwanense isolated from a red thermophilic microbial mat colonisisng an outflow channel of a bore well.</title>
        <authorList>
            <person name="Patel B.K."/>
        </authorList>
    </citation>
    <scope>NUCLEOTIDE SEQUENCE [LARGE SCALE GENOMIC DNA]</scope>
    <source>
        <strain evidence="1 2">R270</strain>
    </source>
</reference>
<keyword evidence="2" id="KW-1185">Reference proteome</keyword>
<accession>A0A161PT60</accession>